<dbReference type="AlphaFoldDB" id="A0A2V2VIP5"/>
<name>A0A2V2VIP5_TRYCR</name>
<dbReference type="VEuPathDB" id="TriTrypDB:C4B63_19g1226c"/>
<reference evidence="1 2" key="1">
    <citation type="journal article" date="2018" name="Microb. Genom.">
        <title>Expanding an expanded genome: long-read sequencing of Trypanosoma cruzi.</title>
        <authorList>
            <person name="Berna L."/>
            <person name="Rodriguez M."/>
            <person name="Chiribao M.L."/>
            <person name="Parodi-Talice A."/>
            <person name="Pita S."/>
            <person name="Rijo G."/>
            <person name="Alvarez-Valin F."/>
            <person name="Robello C."/>
        </authorList>
    </citation>
    <scope>NUCLEOTIDE SEQUENCE [LARGE SCALE GENOMIC DNA]</scope>
    <source>
        <strain evidence="1 2">Dm28c</strain>
    </source>
</reference>
<dbReference type="VEuPathDB" id="TriTrypDB:C3747_9g1820c"/>
<sequence>MKQLEEQLDALWDESRIKRRAKVDELNAALVQRVRDGVDATLQKVRSALKGEQAEMEIEIDRLLRMIDELAAGVEIWKQKALSSMDFIDKEQKALGSMVQQLSIRTAARKEEMMKRQRQRLEELRSACMERFKEVELRF</sequence>
<accession>A0A2V2VIP5</accession>
<evidence type="ECO:0000313" key="2">
    <source>
        <dbReference type="Proteomes" id="UP000246121"/>
    </source>
</evidence>
<comment type="caution">
    <text evidence="1">The sequence shown here is derived from an EMBL/GenBank/DDBJ whole genome shotgun (WGS) entry which is preliminary data.</text>
</comment>
<dbReference type="VEuPathDB" id="TriTrypDB:TcG_05046"/>
<proteinExistence type="predicted"/>
<evidence type="ECO:0000313" key="1">
    <source>
        <dbReference type="EMBL" id="PWU96295.1"/>
    </source>
</evidence>
<protein>
    <submittedName>
        <fullName evidence="1">Uncharacterized protein</fullName>
    </submittedName>
</protein>
<dbReference type="Proteomes" id="UP000246121">
    <property type="component" value="Unassembled WGS sequence"/>
</dbReference>
<gene>
    <name evidence="1" type="ORF">C4B63_19g1226c</name>
</gene>
<dbReference type="VEuPathDB" id="TriTrypDB:TcCLB.506925.460"/>
<dbReference type="OrthoDB" id="271058at2759"/>
<dbReference type="VEuPathDB" id="TriTrypDB:TcCL_ESM11360"/>
<dbReference type="VEuPathDB" id="TriTrypDB:BCY84_03162"/>
<dbReference type="VEuPathDB" id="TriTrypDB:TcBrA4_0056660"/>
<dbReference type="EMBL" id="PRFA01000019">
    <property type="protein sequence ID" value="PWU96295.1"/>
    <property type="molecule type" value="Genomic_DNA"/>
</dbReference>
<dbReference type="VEuPathDB" id="TriTrypDB:TcYC6_0074670"/>
<organism evidence="1 2">
    <name type="scientific">Trypanosoma cruzi</name>
    <dbReference type="NCBI Taxonomy" id="5693"/>
    <lineage>
        <taxon>Eukaryota</taxon>
        <taxon>Discoba</taxon>
        <taxon>Euglenozoa</taxon>
        <taxon>Kinetoplastea</taxon>
        <taxon>Metakinetoplastina</taxon>
        <taxon>Trypanosomatida</taxon>
        <taxon>Trypanosomatidae</taxon>
        <taxon>Trypanosoma</taxon>
        <taxon>Schizotrypanum</taxon>
    </lineage>
</organism>